<gene>
    <name evidence="1" type="ORF">SELMODRAFT_425340</name>
</gene>
<sequence length="147" mass="16195">MAPQIEQYIASRMVSKSFSNLALFMEMAVFDLVAIQPSKFLTILWQHVFSADLGAKKSCTRSRGIDDGFESSVKGGQGVQDKRGRTVVCTNPSSHVPGTSNAETGAALGDRTLRGMTTKLGIPWRVSWMPKWITSLWYPLPHEGNYG</sequence>
<dbReference type="HOGENOM" id="CLU_1771268_0_0_1"/>
<dbReference type="Proteomes" id="UP000001514">
    <property type="component" value="Unassembled WGS sequence"/>
</dbReference>
<name>D8SSS8_SELML</name>
<dbReference type="KEGG" id="smo:SELMODRAFT_425340"/>
<dbReference type="EMBL" id="GL377638">
    <property type="protein sequence ID" value="EFJ12628.1"/>
    <property type="molecule type" value="Genomic_DNA"/>
</dbReference>
<evidence type="ECO:0000313" key="1">
    <source>
        <dbReference type="EMBL" id="EFJ12628.1"/>
    </source>
</evidence>
<evidence type="ECO:0000313" key="2">
    <source>
        <dbReference type="Proteomes" id="UP000001514"/>
    </source>
</evidence>
<reference evidence="1 2" key="1">
    <citation type="journal article" date="2011" name="Science">
        <title>The Selaginella genome identifies genetic changes associated with the evolution of vascular plants.</title>
        <authorList>
            <person name="Banks J.A."/>
            <person name="Nishiyama T."/>
            <person name="Hasebe M."/>
            <person name="Bowman J.L."/>
            <person name="Gribskov M."/>
            <person name="dePamphilis C."/>
            <person name="Albert V.A."/>
            <person name="Aono N."/>
            <person name="Aoyama T."/>
            <person name="Ambrose B.A."/>
            <person name="Ashton N.W."/>
            <person name="Axtell M.J."/>
            <person name="Barker E."/>
            <person name="Barker M.S."/>
            <person name="Bennetzen J.L."/>
            <person name="Bonawitz N.D."/>
            <person name="Chapple C."/>
            <person name="Cheng C."/>
            <person name="Correa L.G."/>
            <person name="Dacre M."/>
            <person name="DeBarry J."/>
            <person name="Dreyer I."/>
            <person name="Elias M."/>
            <person name="Engstrom E.M."/>
            <person name="Estelle M."/>
            <person name="Feng L."/>
            <person name="Finet C."/>
            <person name="Floyd S.K."/>
            <person name="Frommer W.B."/>
            <person name="Fujita T."/>
            <person name="Gramzow L."/>
            <person name="Gutensohn M."/>
            <person name="Harholt J."/>
            <person name="Hattori M."/>
            <person name="Heyl A."/>
            <person name="Hirai T."/>
            <person name="Hiwatashi Y."/>
            <person name="Ishikawa M."/>
            <person name="Iwata M."/>
            <person name="Karol K.G."/>
            <person name="Koehler B."/>
            <person name="Kolukisaoglu U."/>
            <person name="Kubo M."/>
            <person name="Kurata T."/>
            <person name="Lalonde S."/>
            <person name="Li K."/>
            <person name="Li Y."/>
            <person name="Litt A."/>
            <person name="Lyons E."/>
            <person name="Manning G."/>
            <person name="Maruyama T."/>
            <person name="Michael T.P."/>
            <person name="Mikami K."/>
            <person name="Miyazaki S."/>
            <person name="Morinaga S."/>
            <person name="Murata T."/>
            <person name="Mueller-Roeber B."/>
            <person name="Nelson D.R."/>
            <person name="Obara M."/>
            <person name="Oguri Y."/>
            <person name="Olmstead R.G."/>
            <person name="Onodera N."/>
            <person name="Petersen B.L."/>
            <person name="Pils B."/>
            <person name="Prigge M."/>
            <person name="Rensing S.A."/>
            <person name="Riano-Pachon D.M."/>
            <person name="Roberts A.W."/>
            <person name="Sato Y."/>
            <person name="Scheller H.V."/>
            <person name="Schulz B."/>
            <person name="Schulz C."/>
            <person name="Shakirov E.V."/>
            <person name="Shibagaki N."/>
            <person name="Shinohara N."/>
            <person name="Shippen D.E."/>
            <person name="Soerensen I."/>
            <person name="Sotooka R."/>
            <person name="Sugimoto N."/>
            <person name="Sugita M."/>
            <person name="Sumikawa N."/>
            <person name="Tanurdzic M."/>
            <person name="Theissen G."/>
            <person name="Ulvskov P."/>
            <person name="Wakazuki S."/>
            <person name="Weng J.K."/>
            <person name="Willats W.W."/>
            <person name="Wipf D."/>
            <person name="Wolf P.G."/>
            <person name="Yang L."/>
            <person name="Zimmer A.D."/>
            <person name="Zhu Q."/>
            <person name="Mitros T."/>
            <person name="Hellsten U."/>
            <person name="Loque D."/>
            <person name="Otillar R."/>
            <person name="Salamov A."/>
            <person name="Schmutz J."/>
            <person name="Shapiro H."/>
            <person name="Lindquist E."/>
            <person name="Lucas S."/>
            <person name="Rokhsar D."/>
            <person name="Grigoriev I.V."/>
        </authorList>
    </citation>
    <scope>NUCLEOTIDE SEQUENCE [LARGE SCALE GENOMIC DNA]</scope>
</reference>
<organism evidence="2">
    <name type="scientific">Selaginella moellendorffii</name>
    <name type="common">Spikemoss</name>
    <dbReference type="NCBI Taxonomy" id="88036"/>
    <lineage>
        <taxon>Eukaryota</taxon>
        <taxon>Viridiplantae</taxon>
        <taxon>Streptophyta</taxon>
        <taxon>Embryophyta</taxon>
        <taxon>Tracheophyta</taxon>
        <taxon>Lycopodiopsida</taxon>
        <taxon>Selaginellales</taxon>
        <taxon>Selaginellaceae</taxon>
        <taxon>Selaginella</taxon>
    </lineage>
</organism>
<accession>D8SSS8</accession>
<keyword evidence="2" id="KW-1185">Reference proteome</keyword>
<protein>
    <submittedName>
        <fullName evidence="1">Uncharacterized protein</fullName>
    </submittedName>
</protein>
<proteinExistence type="predicted"/>
<dbReference type="Gramene" id="EFJ12628">
    <property type="protein sequence ID" value="EFJ12628"/>
    <property type="gene ID" value="SELMODRAFT_425340"/>
</dbReference>
<dbReference type="InParanoid" id="D8SSS8"/>
<dbReference type="AlphaFoldDB" id="D8SSS8"/>